<dbReference type="PROSITE" id="PS01085">
    <property type="entry name" value="RIBUL_P_3_EPIMER_1"/>
    <property type="match status" value="1"/>
</dbReference>
<comment type="catalytic activity">
    <reaction evidence="1 10 11">
        <text>D-ribulose 5-phosphate = D-xylulose 5-phosphate</text>
        <dbReference type="Rhea" id="RHEA:13677"/>
        <dbReference type="ChEBI" id="CHEBI:57737"/>
        <dbReference type="ChEBI" id="CHEBI:58121"/>
        <dbReference type="EC" id="5.1.3.1"/>
    </reaction>
</comment>
<dbReference type="InterPro" id="IPR026019">
    <property type="entry name" value="Ribul_P_3_epim"/>
</dbReference>
<dbReference type="InterPro" id="IPR011060">
    <property type="entry name" value="RibuloseP-bd_barrel"/>
</dbReference>
<accession>A0A9D1HX79</accession>
<evidence type="ECO:0000256" key="7">
    <source>
        <dbReference type="ARBA" id="ARBA00013188"/>
    </source>
</evidence>
<dbReference type="Pfam" id="PF00834">
    <property type="entry name" value="Ribul_P_3_epim"/>
    <property type="match status" value="1"/>
</dbReference>
<evidence type="ECO:0000256" key="6">
    <source>
        <dbReference type="ARBA" id="ARBA00009541"/>
    </source>
</evidence>
<evidence type="ECO:0000256" key="9">
    <source>
        <dbReference type="ARBA" id="ARBA00023235"/>
    </source>
</evidence>
<feature type="binding site" evidence="10 14">
    <location>
        <begin position="197"/>
        <end position="198"/>
    </location>
    <ligand>
        <name>substrate</name>
    </ligand>
</feature>
<evidence type="ECO:0000256" key="4">
    <source>
        <dbReference type="ARBA" id="ARBA00001947"/>
    </source>
</evidence>
<dbReference type="GO" id="GO:0006098">
    <property type="term" value="P:pentose-phosphate shunt"/>
    <property type="evidence" value="ECO:0007669"/>
    <property type="project" value="UniProtKB-UniRule"/>
</dbReference>
<dbReference type="PIRSF" id="PIRSF001461">
    <property type="entry name" value="RPE"/>
    <property type="match status" value="1"/>
</dbReference>
<keyword evidence="9 10" id="KW-0413">Isomerase</keyword>
<dbReference type="SUPFAM" id="SSF51366">
    <property type="entry name" value="Ribulose-phoshate binding barrel"/>
    <property type="match status" value="1"/>
</dbReference>
<feature type="binding site" evidence="10 13">
    <location>
        <position position="175"/>
    </location>
    <ligand>
        <name>a divalent metal cation</name>
        <dbReference type="ChEBI" id="CHEBI:60240"/>
    </ligand>
</feature>
<evidence type="ECO:0000256" key="3">
    <source>
        <dbReference type="ARBA" id="ARBA00001941"/>
    </source>
</evidence>
<comment type="similarity">
    <text evidence="6 10 11">Belongs to the ribulose-phosphate 3-epimerase family.</text>
</comment>
<evidence type="ECO:0000256" key="8">
    <source>
        <dbReference type="ARBA" id="ARBA00022723"/>
    </source>
</evidence>
<dbReference type="NCBIfam" id="TIGR01163">
    <property type="entry name" value="rpe"/>
    <property type="match status" value="1"/>
</dbReference>
<dbReference type="Proteomes" id="UP000824078">
    <property type="component" value="Unassembled WGS sequence"/>
</dbReference>
<comment type="cofactor">
    <cofactor evidence="4">
        <name>Zn(2+)</name>
        <dbReference type="ChEBI" id="CHEBI:29105"/>
    </cofactor>
</comment>
<organism evidence="15 16">
    <name type="scientific">Candidatus Coprovicinus avistercoris</name>
    <dbReference type="NCBI Taxonomy" id="2840754"/>
    <lineage>
        <taxon>Bacteria</taxon>
        <taxon>Bacillati</taxon>
        <taxon>Actinomycetota</taxon>
        <taxon>Coriobacteriia</taxon>
        <taxon>Coriobacteriales</taxon>
        <taxon>Coriobacteriaceae</taxon>
        <taxon>Coriobacteriaceae incertae sedis</taxon>
        <taxon>Candidatus Coprovicinus</taxon>
    </lineage>
</organism>
<keyword evidence="8 10" id="KW-0479">Metal-binding</keyword>
<keyword evidence="13" id="KW-0170">Cobalt</keyword>
<comment type="caution">
    <text evidence="15">The sequence shown here is derived from an EMBL/GenBank/DDBJ whole genome shotgun (WGS) entry which is preliminary data.</text>
</comment>
<comment type="cofactor">
    <cofactor evidence="5">
        <name>Fe(2+)</name>
        <dbReference type="ChEBI" id="CHEBI:29033"/>
    </cofactor>
</comment>
<dbReference type="GO" id="GO:0019323">
    <property type="term" value="P:pentose catabolic process"/>
    <property type="evidence" value="ECO:0007669"/>
    <property type="project" value="UniProtKB-UniRule"/>
</dbReference>
<dbReference type="NCBIfam" id="NF004076">
    <property type="entry name" value="PRK05581.1-4"/>
    <property type="match status" value="1"/>
</dbReference>
<feature type="binding site" evidence="14">
    <location>
        <position position="177"/>
    </location>
    <ligand>
        <name>substrate</name>
    </ligand>
</feature>
<reference evidence="15" key="2">
    <citation type="journal article" date="2021" name="PeerJ">
        <title>Extensive microbial diversity within the chicken gut microbiome revealed by metagenomics and culture.</title>
        <authorList>
            <person name="Gilroy R."/>
            <person name="Ravi A."/>
            <person name="Getino M."/>
            <person name="Pursley I."/>
            <person name="Horton D.L."/>
            <person name="Alikhan N.F."/>
            <person name="Baker D."/>
            <person name="Gharbi K."/>
            <person name="Hall N."/>
            <person name="Watson M."/>
            <person name="Adriaenssens E.M."/>
            <person name="Foster-Nyarko E."/>
            <person name="Jarju S."/>
            <person name="Secka A."/>
            <person name="Antonio M."/>
            <person name="Oren A."/>
            <person name="Chaudhuri R.R."/>
            <person name="La Ragione R."/>
            <person name="Hildebrand F."/>
            <person name="Pallen M.J."/>
        </authorList>
    </citation>
    <scope>NUCLEOTIDE SEQUENCE</scope>
    <source>
        <strain evidence="15">ChiHjej12B11-29160</strain>
    </source>
</reference>
<evidence type="ECO:0000256" key="13">
    <source>
        <dbReference type="PIRSR" id="PIRSR001461-2"/>
    </source>
</evidence>
<dbReference type="InterPro" id="IPR000056">
    <property type="entry name" value="Ribul_P_3_epim-like"/>
</dbReference>
<evidence type="ECO:0000256" key="11">
    <source>
        <dbReference type="PIRNR" id="PIRNR001461"/>
    </source>
</evidence>
<evidence type="ECO:0000313" key="15">
    <source>
        <dbReference type="EMBL" id="HIU24184.1"/>
    </source>
</evidence>
<evidence type="ECO:0000256" key="10">
    <source>
        <dbReference type="HAMAP-Rule" id="MF_02227"/>
    </source>
</evidence>
<dbReference type="GO" id="GO:0005737">
    <property type="term" value="C:cytoplasm"/>
    <property type="evidence" value="ECO:0007669"/>
    <property type="project" value="UniProtKB-ARBA"/>
</dbReference>
<gene>
    <name evidence="10 15" type="primary">rpe</name>
    <name evidence="15" type="ORF">IAD17_04620</name>
</gene>
<feature type="binding site" evidence="10 14">
    <location>
        <position position="10"/>
    </location>
    <ligand>
        <name>substrate</name>
    </ligand>
</feature>
<feature type="binding site" evidence="10 13">
    <location>
        <position position="35"/>
    </location>
    <ligand>
        <name>a divalent metal cation</name>
        <dbReference type="ChEBI" id="CHEBI:60240"/>
    </ligand>
</feature>
<evidence type="ECO:0000256" key="1">
    <source>
        <dbReference type="ARBA" id="ARBA00001782"/>
    </source>
</evidence>
<dbReference type="FunFam" id="3.20.20.70:FF:000004">
    <property type="entry name" value="Ribulose-phosphate 3-epimerase"/>
    <property type="match status" value="1"/>
</dbReference>
<proteinExistence type="inferred from homology"/>
<reference evidence="15" key="1">
    <citation type="submission" date="2020-10" db="EMBL/GenBank/DDBJ databases">
        <authorList>
            <person name="Gilroy R."/>
        </authorList>
    </citation>
    <scope>NUCLEOTIDE SEQUENCE</scope>
    <source>
        <strain evidence="15">ChiHjej12B11-29160</strain>
    </source>
</reference>
<dbReference type="EC" id="5.1.3.1" evidence="7 10"/>
<dbReference type="PANTHER" id="PTHR11749">
    <property type="entry name" value="RIBULOSE-5-PHOSPHATE-3-EPIMERASE"/>
    <property type="match status" value="1"/>
</dbReference>
<feature type="active site" description="Proton donor" evidence="10 12">
    <location>
        <position position="175"/>
    </location>
</feature>
<dbReference type="AlphaFoldDB" id="A0A9D1HX79"/>
<comment type="function">
    <text evidence="10">Catalyzes the reversible epimerization of D-ribulose 5-phosphate to D-xylulose 5-phosphate.</text>
</comment>
<evidence type="ECO:0000256" key="2">
    <source>
        <dbReference type="ARBA" id="ARBA00001936"/>
    </source>
</evidence>
<keyword evidence="13" id="KW-0464">Manganese</keyword>
<comment type="cofactor">
    <cofactor evidence="3">
        <name>Co(2+)</name>
        <dbReference type="ChEBI" id="CHEBI:48828"/>
    </cofactor>
</comment>
<comment type="cofactor">
    <cofactor evidence="2">
        <name>Mn(2+)</name>
        <dbReference type="ChEBI" id="CHEBI:29035"/>
    </cofactor>
</comment>
<dbReference type="GO" id="GO:0004750">
    <property type="term" value="F:D-ribulose-phosphate 3-epimerase activity"/>
    <property type="evidence" value="ECO:0007669"/>
    <property type="project" value="UniProtKB-UniRule"/>
</dbReference>
<keyword evidence="10 11" id="KW-0119">Carbohydrate metabolism</keyword>
<dbReference type="HAMAP" id="MF_02227">
    <property type="entry name" value="RPE"/>
    <property type="match status" value="1"/>
</dbReference>
<sequence>MLEDVLIAPSILSANFLELGSELERISSADLVHFDVMDGSFVPNLSFGIPILKQVKKATELPLDVHLMIEHPDSLLDDFIDAGADYVCFHQEAAPHAHRLISHIHERGCKAAMALNPGTAPCVLESVVGDLDMILVMTVDPGFGGQAFIPSSIEKVREVRALCDRHGVAPLIEVDGGIGTANAAAICEAGANVLVAGSSVFRGDYADNIQSIREQARQGISRQA</sequence>
<feature type="binding site" evidence="10 14">
    <location>
        <begin position="142"/>
        <end position="145"/>
    </location>
    <ligand>
        <name>substrate</name>
    </ligand>
</feature>
<dbReference type="InterPro" id="IPR013785">
    <property type="entry name" value="Aldolase_TIM"/>
</dbReference>
<feature type="binding site" evidence="10 13">
    <location>
        <position position="33"/>
    </location>
    <ligand>
        <name>a divalent metal cation</name>
        <dbReference type="ChEBI" id="CHEBI:60240"/>
    </ligand>
</feature>
<feature type="binding site" evidence="10 13">
    <location>
        <position position="66"/>
    </location>
    <ligand>
        <name>a divalent metal cation</name>
        <dbReference type="ChEBI" id="CHEBI:60240"/>
    </ligand>
</feature>
<feature type="binding site" evidence="10 14">
    <location>
        <position position="66"/>
    </location>
    <ligand>
        <name>substrate</name>
    </ligand>
</feature>
<dbReference type="EMBL" id="DVMQ01000015">
    <property type="protein sequence ID" value="HIU24184.1"/>
    <property type="molecule type" value="Genomic_DNA"/>
</dbReference>
<dbReference type="PROSITE" id="PS01086">
    <property type="entry name" value="RIBUL_P_3_EPIMER_2"/>
    <property type="match status" value="1"/>
</dbReference>
<protein>
    <recommendedName>
        <fullName evidence="7 10">Ribulose-phosphate 3-epimerase</fullName>
        <ecNumber evidence="7 10">5.1.3.1</ecNumber>
    </recommendedName>
</protein>
<evidence type="ECO:0000313" key="16">
    <source>
        <dbReference type="Proteomes" id="UP000824078"/>
    </source>
</evidence>
<feature type="binding site" evidence="10">
    <location>
        <begin position="175"/>
        <end position="177"/>
    </location>
    <ligand>
        <name>substrate</name>
    </ligand>
</feature>
<name>A0A9D1HX79_9ACTN</name>
<comment type="cofactor">
    <cofactor evidence="10 13">
        <name>a divalent metal cation</name>
        <dbReference type="ChEBI" id="CHEBI:60240"/>
    </cofactor>
    <text evidence="10 13">Binds 1 divalent metal cation per subunit.</text>
</comment>
<dbReference type="CDD" id="cd00429">
    <property type="entry name" value="RPE"/>
    <property type="match status" value="1"/>
</dbReference>
<evidence type="ECO:0000256" key="5">
    <source>
        <dbReference type="ARBA" id="ARBA00001954"/>
    </source>
</evidence>
<keyword evidence="13" id="KW-0862">Zinc</keyword>
<dbReference type="GO" id="GO:0046872">
    <property type="term" value="F:metal ion binding"/>
    <property type="evidence" value="ECO:0007669"/>
    <property type="project" value="UniProtKB-UniRule"/>
</dbReference>
<feature type="active site" description="Proton acceptor" evidence="10 12">
    <location>
        <position position="35"/>
    </location>
</feature>
<evidence type="ECO:0000256" key="12">
    <source>
        <dbReference type="PIRSR" id="PIRSR001461-1"/>
    </source>
</evidence>
<dbReference type="Gene3D" id="3.20.20.70">
    <property type="entry name" value="Aldolase class I"/>
    <property type="match status" value="1"/>
</dbReference>
<comment type="pathway">
    <text evidence="10">Carbohydrate degradation.</text>
</comment>
<evidence type="ECO:0000256" key="14">
    <source>
        <dbReference type="PIRSR" id="PIRSR001461-3"/>
    </source>
</evidence>